<keyword evidence="3" id="KW-1185">Reference proteome</keyword>
<evidence type="ECO:0000313" key="2">
    <source>
        <dbReference type="EMBL" id="RKW70570.1"/>
    </source>
</evidence>
<dbReference type="AlphaFoldDB" id="A0A496PJH1"/>
<dbReference type="Pfam" id="PF05656">
    <property type="entry name" value="DUF805"/>
    <property type="match status" value="1"/>
</dbReference>
<feature type="transmembrane region" description="Helical" evidence="1">
    <location>
        <begin position="44"/>
        <end position="68"/>
    </location>
</feature>
<keyword evidence="1" id="KW-0472">Membrane</keyword>
<dbReference type="Proteomes" id="UP000273119">
    <property type="component" value="Unassembled WGS sequence"/>
</dbReference>
<keyword evidence="1" id="KW-0812">Transmembrane</keyword>
<dbReference type="GO" id="GO:0005886">
    <property type="term" value="C:plasma membrane"/>
    <property type="evidence" value="ECO:0007669"/>
    <property type="project" value="TreeGrafter"/>
</dbReference>
<keyword evidence="1" id="KW-1133">Transmembrane helix</keyword>
<evidence type="ECO:0000256" key="1">
    <source>
        <dbReference type="SAM" id="Phobius"/>
    </source>
</evidence>
<protein>
    <submittedName>
        <fullName evidence="2">DUF805 domain-containing protein</fullName>
    </submittedName>
</protein>
<feature type="transmembrane region" description="Helical" evidence="1">
    <location>
        <begin position="80"/>
        <end position="105"/>
    </location>
</feature>
<evidence type="ECO:0000313" key="3">
    <source>
        <dbReference type="Proteomes" id="UP000273119"/>
    </source>
</evidence>
<feature type="transmembrane region" description="Helical" evidence="1">
    <location>
        <begin position="117"/>
        <end position="136"/>
    </location>
</feature>
<sequence>MPPAPGAEPPLHLPLYGANLKQAVVRYFKNYAVFSGRASRSEYWLAYLAGWLAALFLIVLFYGSMFVLIPPGTSTTVLPWPLVVILILGLLLWLGTIVPNLSLIWRRLHDANFSGAMFFLQCLPFGGIIVFILTLYPADPQGVRFDEGFAGYAMVPAGQAPYGWDQGQK</sequence>
<accession>A0A496PJH1</accession>
<dbReference type="InterPro" id="IPR008523">
    <property type="entry name" value="DUF805"/>
</dbReference>
<dbReference type="EMBL" id="QQXL01000004">
    <property type="protein sequence ID" value="RKW70570.1"/>
    <property type="molecule type" value="Genomic_DNA"/>
</dbReference>
<reference evidence="2 3" key="1">
    <citation type="submission" date="2018-07" db="EMBL/GenBank/DDBJ databases">
        <title>Arthrobacter sp. nov., isolated from raw cow's milk with high bacterial count.</title>
        <authorList>
            <person name="Hahne J."/>
            <person name="Isele D."/>
            <person name="Lipski A."/>
        </authorList>
    </citation>
    <scope>NUCLEOTIDE SEQUENCE [LARGE SCALE GENOMIC DNA]</scope>
    <source>
        <strain evidence="2 3">JZ R-183</strain>
    </source>
</reference>
<dbReference type="PANTHER" id="PTHR34980:SF2">
    <property type="entry name" value="INNER MEMBRANE PROTEIN YHAH-RELATED"/>
    <property type="match status" value="1"/>
</dbReference>
<dbReference type="PANTHER" id="PTHR34980">
    <property type="entry name" value="INNER MEMBRANE PROTEIN-RELATED-RELATED"/>
    <property type="match status" value="1"/>
</dbReference>
<comment type="caution">
    <text evidence="2">The sequence shown here is derived from an EMBL/GenBank/DDBJ whole genome shotgun (WGS) entry which is preliminary data.</text>
</comment>
<gene>
    <name evidence="2" type="ORF">DWQ67_08605</name>
</gene>
<proteinExistence type="predicted"/>
<name>A0A496PJH1_9MICC</name>
<organism evidence="2 3">
    <name type="scientific">Galactobacter caseinivorans</name>
    <dbReference type="NCBI Taxonomy" id="2676123"/>
    <lineage>
        <taxon>Bacteria</taxon>
        <taxon>Bacillati</taxon>
        <taxon>Actinomycetota</taxon>
        <taxon>Actinomycetes</taxon>
        <taxon>Micrococcales</taxon>
        <taxon>Micrococcaceae</taxon>
        <taxon>Galactobacter</taxon>
    </lineage>
</organism>